<protein>
    <recommendedName>
        <fullName evidence="3">DAPG hydrolase PhiG domain-containing protein</fullName>
    </recommendedName>
</protein>
<name>A0A1G6GQK1_9GAMM</name>
<accession>A0A1G6GQK1</accession>
<keyword evidence="2" id="KW-1185">Reference proteome</keyword>
<dbReference type="Proteomes" id="UP000242317">
    <property type="component" value="Unassembled WGS sequence"/>
</dbReference>
<gene>
    <name evidence="1" type="ORF">SAMN05421749_101199</name>
</gene>
<dbReference type="EMBL" id="FMYK01000001">
    <property type="protein sequence ID" value="SDB83476.1"/>
    <property type="molecule type" value="Genomic_DNA"/>
</dbReference>
<sequence length="276" mass="31439">MSKPEFEKKVPVTTVVNHPKHGANTPYKQLDTANAHYVLHDNATSEAYIEHANMRGVTPEMMLWFFKHLDCYTTYNPATGDFDGPEIAVYRLWHCRDHIAIKLLKPGKYIEDADCAVSYDSTFSINEIILQKYPIESCSLVYDLYYDDEHGKRIGDGTQVNGSDGKTKNIGNFGFWLLGPLGMRCGYINHFFSVVDAEQQILSFHTQFILGSPSIKILHSLLPKILPNGATPERFLKDWILHNVEESGESEKIVPILFANQDKVFRRSELLNRTVL</sequence>
<evidence type="ECO:0000313" key="1">
    <source>
        <dbReference type="EMBL" id="SDB83476.1"/>
    </source>
</evidence>
<organism evidence="1 2">
    <name type="scientific">Acinetobacter marinus</name>
    <dbReference type="NCBI Taxonomy" id="281375"/>
    <lineage>
        <taxon>Bacteria</taxon>
        <taxon>Pseudomonadati</taxon>
        <taxon>Pseudomonadota</taxon>
        <taxon>Gammaproteobacteria</taxon>
        <taxon>Moraxellales</taxon>
        <taxon>Moraxellaceae</taxon>
        <taxon>Acinetobacter</taxon>
    </lineage>
</organism>
<evidence type="ECO:0000313" key="2">
    <source>
        <dbReference type="Proteomes" id="UP000242317"/>
    </source>
</evidence>
<proteinExistence type="predicted"/>
<reference evidence="2" key="1">
    <citation type="submission" date="2016-09" db="EMBL/GenBank/DDBJ databases">
        <authorList>
            <person name="Varghese N."/>
            <person name="Submissions S."/>
        </authorList>
    </citation>
    <scope>NUCLEOTIDE SEQUENCE [LARGE SCALE GENOMIC DNA]</scope>
    <source>
        <strain evidence="2">ANC 3699</strain>
    </source>
</reference>
<dbReference type="AlphaFoldDB" id="A0A1G6GQK1"/>
<dbReference type="OrthoDB" id="2052122at2"/>
<evidence type="ECO:0008006" key="3">
    <source>
        <dbReference type="Google" id="ProtNLM"/>
    </source>
</evidence>
<dbReference type="RefSeq" id="WP_092614701.1">
    <property type="nucleotide sequence ID" value="NZ_FMYK01000001.1"/>
</dbReference>